<feature type="region of interest" description="Disordered" evidence="1">
    <location>
        <begin position="563"/>
        <end position="626"/>
    </location>
</feature>
<protein>
    <recommendedName>
        <fullName evidence="2">eCIS core domain-containing protein</fullName>
    </recommendedName>
</protein>
<feature type="compositionally biased region" description="Basic residues" evidence="1">
    <location>
        <begin position="1"/>
        <end position="10"/>
    </location>
</feature>
<dbReference type="InterPro" id="IPR025295">
    <property type="entry name" value="eCIS_core_dom"/>
</dbReference>
<evidence type="ECO:0000313" key="4">
    <source>
        <dbReference type="Proteomes" id="UP000553963"/>
    </source>
</evidence>
<feature type="compositionally biased region" description="Basic and acidic residues" evidence="1">
    <location>
        <begin position="611"/>
        <end position="626"/>
    </location>
</feature>
<feature type="compositionally biased region" description="Low complexity" evidence="1">
    <location>
        <begin position="563"/>
        <end position="610"/>
    </location>
</feature>
<feature type="compositionally biased region" description="Low complexity" evidence="1">
    <location>
        <begin position="647"/>
        <end position="658"/>
    </location>
</feature>
<proteinExistence type="predicted"/>
<evidence type="ECO:0000256" key="1">
    <source>
        <dbReference type="SAM" id="MobiDB-lite"/>
    </source>
</evidence>
<comment type="caution">
    <text evidence="3">The sequence shown here is derived from an EMBL/GenBank/DDBJ whole genome shotgun (WGS) entry which is preliminary data.</text>
</comment>
<dbReference type="Proteomes" id="UP000553963">
    <property type="component" value="Unassembled WGS sequence"/>
</dbReference>
<evidence type="ECO:0000313" key="3">
    <source>
        <dbReference type="EMBL" id="MBB3932520.1"/>
    </source>
</evidence>
<feature type="region of interest" description="Disordered" evidence="1">
    <location>
        <begin position="639"/>
        <end position="678"/>
    </location>
</feature>
<keyword evidence="4" id="KW-1185">Reference proteome</keyword>
<accession>A0A840AQ81</accession>
<feature type="compositionally biased region" description="Basic residues" evidence="1">
    <location>
        <begin position="661"/>
        <end position="678"/>
    </location>
</feature>
<dbReference type="EMBL" id="JACIDS010000004">
    <property type="protein sequence ID" value="MBB3932520.1"/>
    <property type="molecule type" value="Genomic_DNA"/>
</dbReference>
<evidence type="ECO:0000259" key="2">
    <source>
        <dbReference type="Pfam" id="PF13699"/>
    </source>
</evidence>
<reference evidence="3 4" key="1">
    <citation type="submission" date="2020-08" db="EMBL/GenBank/DDBJ databases">
        <title>Genomic Encyclopedia of Type Strains, Phase IV (KMG-IV): sequencing the most valuable type-strain genomes for metagenomic binning, comparative biology and taxonomic classification.</title>
        <authorList>
            <person name="Goeker M."/>
        </authorList>
    </citation>
    <scope>NUCLEOTIDE SEQUENCE [LARGE SCALE GENOMIC DNA]</scope>
    <source>
        <strain evidence="3 4">DSM 25966</strain>
    </source>
</reference>
<feature type="region of interest" description="Disordered" evidence="1">
    <location>
        <begin position="421"/>
        <end position="441"/>
    </location>
</feature>
<name>A0A840AQ81_9HYPH</name>
<dbReference type="Pfam" id="PF13699">
    <property type="entry name" value="eCIS_core"/>
    <property type="match status" value="1"/>
</dbReference>
<gene>
    <name evidence="3" type="ORF">GGR25_003578</name>
</gene>
<feature type="domain" description="eCIS core" evidence="2">
    <location>
        <begin position="59"/>
        <end position="135"/>
    </location>
</feature>
<feature type="region of interest" description="Disordered" evidence="1">
    <location>
        <begin position="1"/>
        <end position="65"/>
    </location>
</feature>
<dbReference type="RefSeq" id="WP_183400138.1">
    <property type="nucleotide sequence ID" value="NZ_JACIDS010000004.1"/>
</dbReference>
<dbReference type="AlphaFoldDB" id="A0A840AQ81"/>
<sequence>MNHAPLRSKVRSPELAQGARAAPRPASQLADETAPPTPKFGGSLAGLPATPPTGGSGGLEPGLRGDMERSFGADFCAVRLHSDAAAARTAGQYAAKAVTVGDNVYFGGGRYAPQSGEGRRLIAHELAHVVQQRRGGAAAPRSDGMGDLERDAGRAADGAMGGGRAMVRLGSATGLAAEPEEPWYKRAIDKAKDVGSSVKDKATSFVQEVAKNPNVLIDHAEKLQPAVLLAEATQKLADKAEGKPVLGGLTRNIANIAKANANLVTKPAKAFGEKLVSKDKDGWQVHPLDATKAWKAGVDSGFKGVHDATFKAVDDFEDVEPAKPMVDEKAHPTLATLERGSLAVSNNTSKYSRQFVGGVAKAAFGMVEGIGKMAVHPFDTVKGLGQLPGPSLVNPLKFIGTFVQLEEDLYDATFPDLEKEARKQVSEGGQPSGKPAERMSHGQALRKFGGALLPDQERDRRQTAGLAKALGENYIEAWKAKRYAELPGLAVVDIGSFFVGGGAAGAAGKGGKVAEVASATTKIGELAKTGEVAGSLAKAEELASAGGKVADVAKGTEAAKTAEAAKAGDVADATKVADAHPPSAEAPKPAVEAPKPAAETPKPVEPAPEAVKAEPPSKLEVDPLEHAEGRLCWPILSDGQARRSGCEPSGGAPASAEAPRNHPRQSPRPPRGARRAPP</sequence>
<organism evidence="3 4">
    <name type="scientific">Kaistia hirudinis</name>
    <dbReference type="NCBI Taxonomy" id="1293440"/>
    <lineage>
        <taxon>Bacteria</taxon>
        <taxon>Pseudomonadati</taxon>
        <taxon>Pseudomonadota</taxon>
        <taxon>Alphaproteobacteria</taxon>
        <taxon>Hyphomicrobiales</taxon>
        <taxon>Kaistiaceae</taxon>
        <taxon>Kaistia</taxon>
    </lineage>
</organism>